<evidence type="ECO:0000313" key="2">
    <source>
        <dbReference type="Proteomes" id="UP001164250"/>
    </source>
</evidence>
<sequence length="229" mass="26437">MKLLCELIELVKGSSESVDVFQDLVLHTEDCNWDPVVFDMLIKAYTKVAKSLVERISQEGFVPDMEIYNKLIESLCESDSVTNAFILKDEMVDRNMKPSLFTYRYLIHCLCRTSRSEEALSLLREMLEFGVQPDAQICRALIQGYCKERDVNKAESLLGFFAKEFQIFDTESYNAIFSIVSEDGDLSKLMGLQHRLLKLGYAPNRRTCKYVIHGLWKGIELEKHKLQVE</sequence>
<comment type="caution">
    <text evidence="1">The sequence shown here is derived from an EMBL/GenBank/DDBJ whole genome shotgun (WGS) entry which is preliminary data.</text>
</comment>
<organism evidence="1 2">
    <name type="scientific">Pistacia atlantica</name>
    <dbReference type="NCBI Taxonomy" id="434234"/>
    <lineage>
        <taxon>Eukaryota</taxon>
        <taxon>Viridiplantae</taxon>
        <taxon>Streptophyta</taxon>
        <taxon>Embryophyta</taxon>
        <taxon>Tracheophyta</taxon>
        <taxon>Spermatophyta</taxon>
        <taxon>Magnoliopsida</taxon>
        <taxon>eudicotyledons</taxon>
        <taxon>Gunneridae</taxon>
        <taxon>Pentapetalae</taxon>
        <taxon>rosids</taxon>
        <taxon>malvids</taxon>
        <taxon>Sapindales</taxon>
        <taxon>Anacardiaceae</taxon>
        <taxon>Pistacia</taxon>
    </lineage>
</organism>
<protein>
    <submittedName>
        <fullName evidence="1">Uncharacterized protein</fullName>
    </submittedName>
</protein>
<accession>A0ACC1CDU4</accession>
<dbReference type="EMBL" id="CM047897">
    <property type="protein sequence ID" value="KAJ0113730.1"/>
    <property type="molecule type" value="Genomic_DNA"/>
</dbReference>
<keyword evidence="2" id="KW-1185">Reference proteome</keyword>
<dbReference type="Proteomes" id="UP001164250">
    <property type="component" value="Chromosome 1"/>
</dbReference>
<evidence type="ECO:0000313" key="1">
    <source>
        <dbReference type="EMBL" id="KAJ0113730.1"/>
    </source>
</evidence>
<reference evidence="2" key="1">
    <citation type="journal article" date="2023" name="G3 (Bethesda)">
        <title>Genome assembly and association tests identify interacting loci associated with vigor, precocity, and sex in interspecific pistachio rootstocks.</title>
        <authorList>
            <person name="Palmer W."/>
            <person name="Jacygrad E."/>
            <person name="Sagayaradj S."/>
            <person name="Cavanaugh K."/>
            <person name="Han R."/>
            <person name="Bertier L."/>
            <person name="Beede B."/>
            <person name="Kafkas S."/>
            <person name="Golino D."/>
            <person name="Preece J."/>
            <person name="Michelmore R."/>
        </authorList>
    </citation>
    <scope>NUCLEOTIDE SEQUENCE [LARGE SCALE GENOMIC DNA]</scope>
</reference>
<proteinExistence type="predicted"/>
<gene>
    <name evidence="1" type="ORF">Patl1_02809</name>
</gene>
<name>A0ACC1CDU4_9ROSI</name>